<dbReference type="EMBL" id="KZ293417">
    <property type="protein sequence ID" value="PBK75742.1"/>
    <property type="molecule type" value="Genomic_DNA"/>
</dbReference>
<dbReference type="NCBIfam" id="TIGR03182">
    <property type="entry name" value="PDH_E1_alph_y"/>
    <property type="match status" value="1"/>
</dbReference>
<evidence type="ECO:0000256" key="4">
    <source>
        <dbReference type="ARBA" id="ARBA00023317"/>
    </source>
</evidence>
<evidence type="ECO:0000313" key="8">
    <source>
        <dbReference type="Proteomes" id="UP000218334"/>
    </source>
</evidence>
<dbReference type="CDD" id="cd02000">
    <property type="entry name" value="TPP_E1_PDC_ADC_BCADC"/>
    <property type="match status" value="1"/>
</dbReference>
<keyword evidence="2 5" id="KW-0560">Oxidoreductase</keyword>
<dbReference type="STRING" id="1076256.A0A2H3C919"/>
<dbReference type="InterPro" id="IPR050642">
    <property type="entry name" value="PDH_E1_Alpha_Subunit"/>
</dbReference>
<keyword evidence="3 5" id="KW-0786">Thiamine pyrophosphate</keyword>
<dbReference type="FunFam" id="3.40.50.970:FF:000013">
    <property type="entry name" value="Pyruvate dehydrogenase E1 component subunit alpha"/>
    <property type="match status" value="1"/>
</dbReference>
<sequence>MASLVRLRTSQRIFRAPFVRAIQTSADTTTLHDDASTSGPFMVKLHEDSFQAYNCEPPSLDVQVSKDELITMYRQMSTMRRMEQAAGALYQAKLIRGFCHLAIGQEAVSVGIHHGLTPDDYVITSYRCHPFAVLRGGSIKGVIGELLGRKVGMSHGKGGSMHIFTPTFFGGNGIVGAQVPLGAGLAFAQKYSEHPRCTFALYGDGAANQGQVFEAFNMAKLWDLPCVFVCENNKYGMGTSAERSSANTEYFKRGDYIPGLQVNGMDIVAAKQAVEYARKWTVEDKKGPLLLEFVTYRYGGHSMSDPGTTYRTREEVQRMRSTQDPIHGLMKYIEEWGLATEQELKQIDKDAKAEIDAAVEEAKLSPEPDEKELWTSIYYAGTEPPFMRGREREEVHHY</sequence>
<comment type="cofactor">
    <cofactor evidence="1 5">
        <name>thiamine diphosphate</name>
        <dbReference type="ChEBI" id="CHEBI:58937"/>
    </cofactor>
</comment>
<dbReference type="EC" id="1.2.4.1" evidence="5"/>
<evidence type="ECO:0000313" key="7">
    <source>
        <dbReference type="EMBL" id="PBK75742.1"/>
    </source>
</evidence>
<comment type="catalytic activity">
    <reaction evidence="5">
        <text>N(6)-[(R)-lipoyl]-L-lysyl-[protein] + pyruvate + H(+) = N(6)-[(R)-S(8)-acetyldihydrolipoyl]-L-lysyl-[protein] + CO2</text>
        <dbReference type="Rhea" id="RHEA:19189"/>
        <dbReference type="Rhea" id="RHEA-COMP:10474"/>
        <dbReference type="Rhea" id="RHEA-COMP:10478"/>
        <dbReference type="ChEBI" id="CHEBI:15361"/>
        <dbReference type="ChEBI" id="CHEBI:15378"/>
        <dbReference type="ChEBI" id="CHEBI:16526"/>
        <dbReference type="ChEBI" id="CHEBI:83099"/>
        <dbReference type="ChEBI" id="CHEBI:83111"/>
        <dbReference type="EC" id="1.2.4.1"/>
    </reaction>
</comment>
<evidence type="ECO:0000256" key="3">
    <source>
        <dbReference type="ARBA" id="ARBA00023052"/>
    </source>
</evidence>
<evidence type="ECO:0000256" key="5">
    <source>
        <dbReference type="RuleBase" id="RU361139"/>
    </source>
</evidence>
<dbReference type="InterPro" id="IPR029061">
    <property type="entry name" value="THDP-binding"/>
</dbReference>
<keyword evidence="4 5" id="KW-0670">Pyruvate</keyword>
<name>A0A2H3C919_9AGAR</name>
<dbReference type="Gene3D" id="3.40.50.970">
    <property type="match status" value="1"/>
</dbReference>
<protein>
    <recommendedName>
        <fullName evidence="5">Pyruvate dehydrogenase E1 component subunit alpha</fullName>
        <ecNumber evidence="5">1.2.4.1</ecNumber>
    </recommendedName>
</protein>
<evidence type="ECO:0000256" key="2">
    <source>
        <dbReference type="ARBA" id="ARBA00023002"/>
    </source>
</evidence>
<reference evidence="8" key="1">
    <citation type="journal article" date="2017" name="Nat. Ecol. Evol.">
        <title>Genome expansion and lineage-specific genetic innovations in the forest pathogenic fungi Armillaria.</title>
        <authorList>
            <person name="Sipos G."/>
            <person name="Prasanna A.N."/>
            <person name="Walter M.C."/>
            <person name="O'Connor E."/>
            <person name="Balint B."/>
            <person name="Krizsan K."/>
            <person name="Kiss B."/>
            <person name="Hess J."/>
            <person name="Varga T."/>
            <person name="Slot J."/>
            <person name="Riley R."/>
            <person name="Boka B."/>
            <person name="Rigling D."/>
            <person name="Barry K."/>
            <person name="Lee J."/>
            <person name="Mihaltcheva S."/>
            <person name="LaButti K."/>
            <person name="Lipzen A."/>
            <person name="Waldron R."/>
            <person name="Moloney N.M."/>
            <person name="Sperisen C."/>
            <person name="Kredics L."/>
            <person name="Vagvoelgyi C."/>
            <person name="Patrignani A."/>
            <person name="Fitzpatrick D."/>
            <person name="Nagy I."/>
            <person name="Doyle S."/>
            <person name="Anderson J.B."/>
            <person name="Grigoriev I.V."/>
            <person name="Gueldener U."/>
            <person name="Muensterkoetter M."/>
            <person name="Nagy L.G."/>
        </authorList>
    </citation>
    <scope>NUCLEOTIDE SEQUENCE [LARGE SCALE GENOMIC DNA]</scope>
    <source>
        <strain evidence="8">28-4</strain>
    </source>
</reference>
<gene>
    <name evidence="7" type="ORF">ARMSODRAFT_950068</name>
</gene>
<dbReference type="PANTHER" id="PTHR11516">
    <property type="entry name" value="PYRUVATE DEHYDROGENASE E1 COMPONENT, ALPHA SUBUNIT BACTERIAL AND ORGANELLAR"/>
    <property type="match status" value="1"/>
</dbReference>
<evidence type="ECO:0000259" key="6">
    <source>
        <dbReference type="Pfam" id="PF00676"/>
    </source>
</evidence>
<comment type="function">
    <text evidence="5">The pyruvate dehydrogenase complex catalyzes the overall conversion of pyruvate to acetyl-CoA and CO(2).</text>
</comment>
<dbReference type="Proteomes" id="UP000218334">
    <property type="component" value="Unassembled WGS sequence"/>
</dbReference>
<dbReference type="SUPFAM" id="SSF52518">
    <property type="entry name" value="Thiamin diphosphate-binding fold (THDP-binding)"/>
    <property type="match status" value="1"/>
</dbReference>
<dbReference type="InterPro" id="IPR001017">
    <property type="entry name" value="DH_E1"/>
</dbReference>
<keyword evidence="8" id="KW-1185">Reference proteome</keyword>
<organism evidence="7 8">
    <name type="scientific">Armillaria solidipes</name>
    <dbReference type="NCBI Taxonomy" id="1076256"/>
    <lineage>
        <taxon>Eukaryota</taxon>
        <taxon>Fungi</taxon>
        <taxon>Dikarya</taxon>
        <taxon>Basidiomycota</taxon>
        <taxon>Agaricomycotina</taxon>
        <taxon>Agaricomycetes</taxon>
        <taxon>Agaricomycetidae</taxon>
        <taxon>Agaricales</taxon>
        <taxon>Marasmiineae</taxon>
        <taxon>Physalacriaceae</taxon>
        <taxon>Armillaria</taxon>
    </lineage>
</organism>
<feature type="domain" description="Dehydrogenase E1 component" evidence="6">
    <location>
        <begin position="74"/>
        <end position="369"/>
    </location>
</feature>
<dbReference type="Pfam" id="PF00676">
    <property type="entry name" value="E1_dh"/>
    <property type="match status" value="1"/>
</dbReference>
<accession>A0A2H3C919</accession>
<dbReference type="GO" id="GO:0006086">
    <property type="term" value="P:pyruvate decarboxylation to acetyl-CoA"/>
    <property type="evidence" value="ECO:0007669"/>
    <property type="project" value="InterPro"/>
</dbReference>
<dbReference type="AlphaFoldDB" id="A0A2H3C919"/>
<dbReference type="PANTHER" id="PTHR11516:SF60">
    <property type="entry name" value="PYRUVATE DEHYDROGENASE E1 COMPONENT SUBUNIT ALPHA"/>
    <property type="match status" value="1"/>
</dbReference>
<proteinExistence type="predicted"/>
<evidence type="ECO:0000256" key="1">
    <source>
        <dbReference type="ARBA" id="ARBA00001964"/>
    </source>
</evidence>
<dbReference type="InterPro" id="IPR017597">
    <property type="entry name" value="Pyrv_DH_E1_asu_subgrp-y"/>
</dbReference>
<dbReference type="GO" id="GO:0004739">
    <property type="term" value="F:pyruvate dehydrogenase (acetyl-transferring) activity"/>
    <property type="evidence" value="ECO:0007669"/>
    <property type="project" value="UniProtKB-UniRule"/>
</dbReference>